<proteinExistence type="predicted"/>
<sequence length="102" mass="12187">MRDPFWKKTPDAPFATLVRIAGTYCHPEADENAYDDLKVLARRDDRREMTDFKNDLRRAIVDPSGLPEWELYREVQFDDGSTEKFLRRLWRDLYPDEPLPEP</sequence>
<dbReference type="Proteomes" id="UP001589627">
    <property type="component" value="Unassembled WGS sequence"/>
</dbReference>
<evidence type="ECO:0000313" key="1">
    <source>
        <dbReference type="EMBL" id="MFB9831629.1"/>
    </source>
</evidence>
<dbReference type="RefSeq" id="WP_378196110.1">
    <property type="nucleotide sequence ID" value="NZ_JBHLZP010000023.1"/>
</dbReference>
<organism evidence="1 2">
    <name type="scientific">Actinoallomurus acaciae</name>
    <dbReference type="NCBI Taxonomy" id="502577"/>
    <lineage>
        <taxon>Bacteria</taxon>
        <taxon>Bacillati</taxon>
        <taxon>Actinomycetota</taxon>
        <taxon>Actinomycetes</taxon>
        <taxon>Streptosporangiales</taxon>
        <taxon>Thermomonosporaceae</taxon>
        <taxon>Actinoallomurus</taxon>
    </lineage>
</organism>
<reference evidence="1 2" key="1">
    <citation type="submission" date="2024-09" db="EMBL/GenBank/DDBJ databases">
        <authorList>
            <person name="Sun Q."/>
            <person name="Mori K."/>
        </authorList>
    </citation>
    <scope>NUCLEOTIDE SEQUENCE [LARGE SCALE GENOMIC DNA]</scope>
    <source>
        <strain evidence="1 2">TBRC 0563</strain>
    </source>
</reference>
<evidence type="ECO:0008006" key="3">
    <source>
        <dbReference type="Google" id="ProtNLM"/>
    </source>
</evidence>
<keyword evidence="2" id="KW-1185">Reference proteome</keyword>
<protein>
    <recommendedName>
        <fullName evidence="3">CdiI immunity protein domain-containing protein</fullName>
    </recommendedName>
</protein>
<evidence type="ECO:0000313" key="2">
    <source>
        <dbReference type="Proteomes" id="UP001589627"/>
    </source>
</evidence>
<name>A0ABV5Y9C4_9ACTN</name>
<dbReference type="EMBL" id="JBHLZP010000023">
    <property type="protein sequence ID" value="MFB9831629.1"/>
    <property type="molecule type" value="Genomic_DNA"/>
</dbReference>
<comment type="caution">
    <text evidence="1">The sequence shown here is derived from an EMBL/GenBank/DDBJ whole genome shotgun (WGS) entry which is preliminary data.</text>
</comment>
<gene>
    <name evidence="1" type="ORF">ACFFNX_05430</name>
</gene>
<accession>A0ABV5Y9C4</accession>